<evidence type="ECO:0000256" key="8">
    <source>
        <dbReference type="RuleBase" id="RU363041"/>
    </source>
</evidence>
<evidence type="ECO:0000256" key="2">
    <source>
        <dbReference type="ARBA" id="ARBA00009142"/>
    </source>
</evidence>
<comment type="subcellular location">
    <subcellularLocation>
        <location evidence="1 8">Cell membrane</location>
        <topology evidence="1 8">Multi-pass membrane protein</topology>
    </subcellularLocation>
</comment>
<dbReference type="OrthoDB" id="9801058at2"/>
<evidence type="ECO:0000256" key="7">
    <source>
        <dbReference type="ARBA" id="ARBA00023136"/>
    </source>
</evidence>
<evidence type="ECO:0000256" key="6">
    <source>
        <dbReference type="ARBA" id="ARBA00022989"/>
    </source>
</evidence>
<keyword evidence="6 8" id="KW-1133">Transmembrane helix</keyword>
<keyword evidence="4 8" id="KW-1003">Cell membrane</keyword>
<feature type="transmembrane region" description="Helical" evidence="8">
    <location>
        <begin position="204"/>
        <end position="226"/>
    </location>
</feature>
<keyword evidence="5 8" id="KW-0812">Transmembrane</keyword>
<dbReference type="InterPro" id="IPR002781">
    <property type="entry name" value="TM_pro_TauE-like"/>
</dbReference>
<sequence>MEIIHSFNLSLWQWVWVIIAAFLVGFSKTGMSGFLMPVIPIVASVFGGKESTGIILPLLIVGDAFALYYYRRHADWSNIRKLLPWTYVGLIIGVIAGSNVNDKQFKMFIAISVILCLVILIYMEKKGENFKVPKGAWFYAAMGALSGFTSMIGNAAGSIFSIYLLAMGFKKNGFMGTTAWFFFIVNLSKVPLQVLFWHNISFKTLGLTIGMLPAIAAGALLGAIVIKKVNEKQFRILIIVMTAVAAVRLLL</sequence>
<evidence type="ECO:0000313" key="10">
    <source>
        <dbReference type="Proteomes" id="UP000198656"/>
    </source>
</evidence>
<dbReference type="GO" id="GO:0005886">
    <property type="term" value="C:plasma membrane"/>
    <property type="evidence" value="ECO:0007669"/>
    <property type="project" value="UniProtKB-SubCell"/>
</dbReference>
<dbReference type="Pfam" id="PF01925">
    <property type="entry name" value="TauE"/>
    <property type="match status" value="1"/>
</dbReference>
<evidence type="ECO:0000256" key="5">
    <source>
        <dbReference type="ARBA" id="ARBA00022692"/>
    </source>
</evidence>
<comment type="similarity">
    <text evidence="2 8">Belongs to the 4-toluene sulfonate uptake permease (TSUP) (TC 2.A.102) family.</text>
</comment>
<reference evidence="10" key="1">
    <citation type="submission" date="2016-10" db="EMBL/GenBank/DDBJ databases">
        <authorList>
            <person name="Varghese N."/>
            <person name="Submissions S."/>
        </authorList>
    </citation>
    <scope>NUCLEOTIDE SEQUENCE [LARGE SCALE GENOMIC DNA]</scope>
    <source>
        <strain evidence="10">DSM 8344</strain>
    </source>
</reference>
<evidence type="ECO:0000256" key="1">
    <source>
        <dbReference type="ARBA" id="ARBA00004651"/>
    </source>
</evidence>
<keyword evidence="10" id="KW-1185">Reference proteome</keyword>
<feature type="transmembrane region" description="Helical" evidence="8">
    <location>
        <begin position="82"/>
        <end position="101"/>
    </location>
</feature>
<gene>
    <name evidence="9" type="ORF">SAMN05443529_108103</name>
</gene>
<organism evidence="9 10">
    <name type="scientific">Desulfosporosinus hippei DSM 8344</name>
    <dbReference type="NCBI Taxonomy" id="1121419"/>
    <lineage>
        <taxon>Bacteria</taxon>
        <taxon>Bacillati</taxon>
        <taxon>Bacillota</taxon>
        <taxon>Clostridia</taxon>
        <taxon>Eubacteriales</taxon>
        <taxon>Desulfitobacteriaceae</taxon>
        <taxon>Desulfosporosinus</taxon>
    </lineage>
</organism>
<feature type="transmembrane region" description="Helical" evidence="8">
    <location>
        <begin position="107"/>
        <end position="124"/>
    </location>
</feature>
<evidence type="ECO:0000256" key="3">
    <source>
        <dbReference type="ARBA" id="ARBA00022448"/>
    </source>
</evidence>
<feature type="transmembrane region" description="Helical" evidence="8">
    <location>
        <begin position="12"/>
        <end position="31"/>
    </location>
</feature>
<dbReference type="RefSeq" id="WP_092332460.1">
    <property type="nucleotide sequence ID" value="NZ_FNCP01000008.1"/>
</dbReference>
<evidence type="ECO:0000313" key="9">
    <source>
        <dbReference type="EMBL" id="SDG97668.1"/>
    </source>
</evidence>
<accession>A0A1G7YMB7</accession>
<feature type="transmembrane region" description="Helical" evidence="8">
    <location>
        <begin position="178"/>
        <end position="197"/>
    </location>
</feature>
<feature type="transmembrane region" description="Helical" evidence="8">
    <location>
        <begin position="51"/>
        <end position="70"/>
    </location>
</feature>
<keyword evidence="3" id="KW-0813">Transport</keyword>
<dbReference type="InterPro" id="IPR052017">
    <property type="entry name" value="TSUP"/>
</dbReference>
<protein>
    <recommendedName>
        <fullName evidence="8">Probable membrane transporter protein</fullName>
    </recommendedName>
</protein>
<evidence type="ECO:0000256" key="4">
    <source>
        <dbReference type="ARBA" id="ARBA00022475"/>
    </source>
</evidence>
<dbReference type="STRING" id="1121419.SAMN05443529_108103"/>
<proteinExistence type="inferred from homology"/>
<dbReference type="PANTHER" id="PTHR30269">
    <property type="entry name" value="TRANSMEMBRANE PROTEIN YFCA"/>
    <property type="match status" value="1"/>
</dbReference>
<dbReference type="PANTHER" id="PTHR30269:SF23">
    <property type="entry name" value="MEMBRANE TRANSPORTER PROTEIN YDHB-RELATED"/>
    <property type="match status" value="1"/>
</dbReference>
<feature type="transmembrane region" description="Helical" evidence="8">
    <location>
        <begin position="136"/>
        <end position="166"/>
    </location>
</feature>
<name>A0A1G7YMB7_9FIRM</name>
<dbReference type="Proteomes" id="UP000198656">
    <property type="component" value="Unassembled WGS sequence"/>
</dbReference>
<feature type="transmembrane region" description="Helical" evidence="8">
    <location>
        <begin position="232"/>
        <end position="250"/>
    </location>
</feature>
<dbReference type="AlphaFoldDB" id="A0A1G7YMB7"/>
<keyword evidence="7 8" id="KW-0472">Membrane</keyword>
<dbReference type="EMBL" id="FNCP01000008">
    <property type="protein sequence ID" value="SDG97668.1"/>
    <property type="molecule type" value="Genomic_DNA"/>
</dbReference>